<dbReference type="Gene3D" id="3.40.50.300">
    <property type="entry name" value="P-loop containing nucleotide triphosphate hydrolases"/>
    <property type="match status" value="1"/>
</dbReference>
<dbReference type="EMBL" id="SWVK01000023">
    <property type="protein sequence ID" value="NFN36418.1"/>
    <property type="molecule type" value="Genomic_DNA"/>
</dbReference>
<comment type="caution">
    <text evidence="1">The sequence shown here is derived from an EMBL/GenBank/DDBJ whole genome shotgun (WGS) entry which is preliminary data.</text>
</comment>
<evidence type="ECO:0000313" key="2">
    <source>
        <dbReference type="Proteomes" id="UP000473681"/>
    </source>
</evidence>
<protein>
    <recommendedName>
        <fullName evidence="3">ATP-binding protein</fullName>
    </recommendedName>
</protein>
<proteinExistence type="predicted"/>
<dbReference type="AlphaFoldDB" id="A0A846JXJ4"/>
<dbReference type="Proteomes" id="UP000473681">
    <property type="component" value="Unassembled WGS sequence"/>
</dbReference>
<name>A0A846JXJ4_CLOBO</name>
<gene>
    <name evidence="1" type="ORF">FDB51_15140</name>
</gene>
<reference evidence="1 2" key="1">
    <citation type="submission" date="2019-04" db="EMBL/GenBank/DDBJ databases">
        <title>Genome sequencing of Clostridium botulinum Groups I-IV and Clostridium butyricum.</title>
        <authorList>
            <person name="Brunt J."/>
            <person name="Van Vliet A.H.M."/>
            <person name="Stringer S.C."/>
            <person name="Carter A.T."/>
            <person name="Peck M.W."/>
        </authorList>
    </citation>
    <scope>NUCLEOTIDE SEQUENCE [LARGE SCALE GENOMIC DNA]</scope>
    <source>
        <strain evidence="1 2">CB-K-33E</strain>
    </source>
</reference>
<accession>A0A846JXJ4</accession>
<evidence type="ECO:0008006" key="3">
    <source>
        <dbReference type="Google" id="ProtNLM"/>
    </source>
</evidence>
<sequence>MEAIKLSNYFQLIHPVYTYIQIIPHRSIRNYNSSNIAQAISSTYKAINKRISKEQNKIFIKTKFKINYIVDIEKNNANFYFLVPVIYKDFILEKISEIWSKATVKEVESIPNFSEKSTTYSLSLKKHDALSLDVNKTTNEPLNSILNVMNIMKDDDRLRIAYNFMPISQLGWKEKYEDMLDKIKNNKPLDKKVTSFEFMMKTILGTVLIMLDSILEVLQDFTGAEGKENNESLYKSVMSIIGQQNTLSPSTKRKKEATIINTQIAVISDSIDNTRKQNNAISVCQSYNILADDNELIYKRTNKVINIEDYDYKTDISMFSSDECQNFIQIPANTLLKDFNINHIETTETLIPTELQNGVMCIGNNVYKGKSCKAYLSTDKDFKNLTLCIIAPTRSGKTNLLKHLAKDSINAGECSILFDFCGECEFSNDVIKNIDKSKVLNIDLSDFNILQGLGFNEMFTNSKNQFEIYKSAKMQTSQLVSFINSININSELEPRMNRYLKAAGLIVFINNGSFKNVFSVLQDYVIRKKFIDKISEDQIENLEEYILALKELDDWSKTKEPQVIGTKISYVQGILNRLDLIKSNAYMELMLKKDCSNNINLVDEMQKNQLICLKMPETMFSTDEEKDIYCTYWLNKIWGALQQRHSILKEENRLKVNLFFDELYQVPIAQTFLKTKINQIAKKTCKPIISCHSLEQIKYIRPELKSANTSYMLIAGCNKDNYLELKEELNPYELEDLLNLKRYSSLNLIKCNNGYAKFISQLPGKI</sequence>
<evidence type="ECO:0000313" key="1">
    <source>
        <dbReference type="EMBL" id="NFN36418.1"/>
    </source>
</evidence>
<dbReference type="InterPro" id="IPR027417">
    <property type="entry name" value="P-loop_NTPase"/>
</dbReference>
<organism evidence="1 2">
    <name type="scientific">Clostridium botulinum</name>
    <dbReference type="NCBI Taxonomy" id="1491"/>
    <lineage>
        <taxon>Bacteria</taxon>
        <taxon>Bacillati</taxon>
        <taxon>Bacillota</taxon>
        <taxon>Clostridia</taxon>
        <taxon>Eubacteriales</taxon>
        <taxon>Clostridiaceae</taxon>
        <taxon>Clostridium</taxon>
    </lineage>
</organism>